<evidence type="ECO:0000313" key="3">
    <source>
        <dbReference type="Proteomes" id="UP000410492"/>
    </source>
</evidence>
<protein>
    <submittedName>
        <fullName evidence="2">Uncharacterized protein</fullName>
    </submittedName>
</protein>
<gene>
    <name evidence="2" type="ORF">CALMAC_LOCUS2415</name>
</gene>
<feature type="compositionally biased region" description="Polar residues" evidence="1">
    <location>
        <begin position="21"/>
        <end position="59"/>
    </location>
</feature>
<dbReference type="EMBL" id="CAACVG010002920">
    <property type="protein sequence ID" value="VEN37035.1"/>
    <property type="molecule type" value="Genomic_DNA"/>
</dbReference>
<organism evidence="2 3">
    <name type="scientific">Callosobruchus maculatus</name>
    <name type="common">Southern cowpea weevil</name>
    <name type="synonym">Pulse bruchid</name>
    <dbReference type="NCBI Taxonomy" id="64391"/>
    <lineage>
        <taxon>Eukaryota</taxon>
        <taxon>Metazoa</taxon>
        <taxon>Ecdysozoa</taxon>
        <taxon>Arthropoda</taxon>
        <taxon>Hexapoda</taxon>
        <taxon>Insecta</taxon>
        <taxon>Pterygota</taxon>
        <taxon>Neoptera</taxon>
        <taxon>Endopterygota</taxon>
        <taxon>Coleoptera</taxon>
        <taxon>Polyphaga</taxon>
        <taxon>Cucujiformia</taxon>
        <taxon>Chrysomeloidea</taxon>
        <taxon>Chrysomelidae</taxon>
        <taxon>Bruchinae</taxon>
        <taxon>Bruchini</taxon>
        <taxon>Callosobruchus</taxon>
    </lineage>
</organism>
<evidence type="ECO:0000313" key="2">
    <source>
        <dbReference type="EMBL" id="VEN37035.1"/>
    </source>
</evidence>
<sequence>MSLCKGLSNAFGICKKKCGKQNLNKPTQNGSQAPSRNNQSPKPNVSVNGNSIGDSFRSSTKMDAEHTTIQSHYDMTKVSSLSILFMITIHVYVP</sequence>
<proteinExistence type="predicted"/>
<name>A0A653BNZ4_CALMS</name>
<reference evidence="2 3" key="1">
    <citation type="submission" date="2019-01" db="EMBL/GenBank/DDBJ databases">
        <authorList>
            <person name="Sayadi A."/>
        </authorList>
    </citation>
    <scope>NUCLEOTIDE SEQUENCE [LARGE SCALE GENOMIC DNA]</scope>
</reference>
<evidence type="ECO:0000256" key="1">
    <source>
        <dbReference type="SAM" id="MobiDB-lite"/>
    </source>
</evidence>
<feature type="region of interest" description="Disordered" evidence="1">
    <location>
        <begin position="19"/>
        <end position="65"/>
    </location>
</feature>
<accession>A0A653BNZ4</accession>
<keyword evidence="3" id="KW-1185">Reference proteome</keyword>
<dbReference type="OrthoDB" id="187712at2759"/>
<dbReference type="Proteomes" id="UP000410492">
    <property type="component" value="Unassembled WGS sequence"/>
</dbReference>
<dbReference type="AlphaFoldDB" id="A0A653BNZ4"/>